<dbReference type="EC" id="4.2.2.-" evidence="3"/>
<dbReference type="OrthoDB" id="9779128at2"/>
<dbReference type="SUPFAM" id="SSF50685">
    <property type="entry name" value="Barwin-like endoglucanases"/>
    <property type="match status" value="1"/>
</dbReference>
<dbReference type="PANTHER" id="PTHR34183:SF1">
    <property type="entry name" value="ENDOLYTIC PEPTIDOGLYCAN TRANSGLYCOSYLASE RLPA"/>
    <property type="match status" value="1"/>
</dbReference>
<dbReference type="EMBL" id="QXDL01000015">
    <property type="protein sequence ID" value="RIH90199.1"/>
    <property type="molecule type" value="Genomic_DNA"/>
</dbReference>
<reference evidence="6 7" key="1">
    <citation type="submission" date="2018-08" db="EMBL/GenBank/DDBJ databases">
        <title>Meiothermus terrae DSM 26712 genome sequencing project.</title>
        <authorList>
            <person name="Da Costa M.S."/>
            <person name="Albuquerque L."/>
            <person name="Raposo P."/>
            <person name="Froufe H.J.C."/>
            <person name="Barroso C.S."/>
            <person name="Egas C."/>
        </authorList>
    </citation>
    <scope>NUCLEOTIDE SEQUENCE [LARGE SCALE GENOMIC DNA]</scope>
    <source>
        <strain evidence="6 7">DSM 26712</strain>
    </source>
</reference>
<dbReference type="GO" id="GO:0071555">
    <property type="term" value="P:cell wall organization"/>
    <property type="evidence" value="ECO:0007669"/>
    <property type="project" value="UniProtKB-KW"/>
</dbReference>
<accession>A0A399F4K6</accession>
<evidence type="ECO:0000313" key="6">
    <source>
        <dbReference type="EMBL" id="RIH90199.1"/>
    </source>
</evidence>
<dbReference type="SMART" id="SM00257">
    <property type="entry name" value="LysM"/>
    <property type="match status" value="1"/>
</dbReference>
<proteinExistence type="inferred from homology"/>
<dbReference type="AlphaFoldDB" id="A0A399F4K6"/>
<dbReference type="Gene3D" id="3.10.350.10">
    <property type="entry name" value="LysM domain"/>
    <property type="match status" value="1"/>
</dbReference>
<protein>
    <recommendedName>
        <fullName evidence="3">Probable endolytic peptidoglycan transglycosylase RlpA</fullName>
        <ecNumber evidence="3">4.2.2.-</ecNumber>
    </recommendedName>
</protein>
<dbReference type="InterPro" id="IPR036908">
    <property type="entry name" value="RlpA-like_sf"/>
</dbReference>
<evidence type="ECO:0000256" key="4">
    <source>
        <dbReference type="RuleBase" id="RU003495"/>
    </source>
</evidence>
<dbReference type="GO" id="GO:0000270">
    <property type="term" value="P:peptidoglycan metabolic process"/>
    <property type="evidence" value="ECO:0007669"/>
    <property type="project" value="UniProtKB-UniRule"/>
</dbReference>
<keyword evidence="2 3" id="KW-0961">Cell wall biogenesis/degradation</keyword>
<dbReference type="CDD" id="cd00118">
    <property type="entry name" value="LysM"/>
    <property type="match status" value="1"/>
</dbReference>
<name>A0A399F4K6_9DEIN</name>
<dbReference type="InterPro" id="IPR036779">
    <property type="entry name" value="LysM_dom_sf"/>
</dbReference>
<dbReference type="PROSITE" id="PS51782">
    <property type="entry name" value="LYSM"/>
    <property type="match status" value="1"/>
</dbReference>
<evidence type="ECO:0000256" key="1">
    <source>
        <dbReference type="ARBA" id="ARBA00023239"/>
    </source>
</evidence>
<organism evidence="6 7">
    <name type="scientific">Calidithermus terrae</name>
    <dbReference type="NCBI Taxonomy" id="1408545"/>
    <lineage>
        <taxon>Bacteria</taxon>
        <taxon>Thermotogati</taxon>
        <taxon>Deinococcota</taxon>
        <taxon>Deinococci</taxon>
        <taxon>Thermales</taxon>
        <taxon>Thermaceae</taxon>
        <taxon>Calidithermus</taxon>
    </lineage>
</organism>
<dbReference type="GO" id="GO:0008932">
    <property type="term" value="F:lytic endotransglycosylase activity"/>
    <property type="evidence" value="ECO:0007669"/>
    <property type="project" value="UniProtKB-UniRule"/>
</dbReference>
<comment type="similarity">
    <text evidence="3 4">Belongs to the RlpA family.</text>
</comment>
<evidence type="ECO:0000256" key="2">
    <source>
        <dbReference type="ARBA" id="ARBA00023316"/>
    </source>
</evidence>
<gene>
    <name evidence="3 6" type="primary">rlpA</name>
    <name evidence="6" type="ORF">Mterra_00637</name>
</gene>
<dbReference type="RefSeq" id="WP_119313856.1">
    <property type="nucleotide sequence ID" value="NZ_QXDL01000015.1"/>
</dbReference>
<evidence type="ECO:0000256" key="3">
    <source>
        <dbReference type="HAMAP-Rule" id="MF_02071"/>
    </source>
</evidence>
<dbReference type="SUPFAM" id="SSF54106">
    <property type="entry name" value="LysM domain"/>
    <property type="match status" value="1"/>
</dbReference>
<feature type="domain" description="LysM" evidence="5">
    <location>
        <begin position="19"/>
        <end position="62"/>
    </location>
</feature>
<keyword evidence="7" id="KW-1185">Reference proteome</keyword>
<dbReference type="CDD" id="cd22268">
    <property type="entry name" value="DPBB_RlpA-like"/>
    <property type="match status" value="1"/>
</dbReference>
<dbReference type="NCBIfam" id="TIGR00413">
    <property type="entry name" value="rlpA"/>
    <property type="match status" value="1"/>
</dbReference>
<evidence type="ECO:0000259" key="5">
    <source>
        <dbReference type="PROSITE" id="PS51782"/>
    </source>
</evidence>
<dbReference type="PANTHER" id="PTHR34183">
    <property type="entry name" value="ENDOLYTIC PEPTIDOGLYCAN TRANSGLYCOSYLASE RLPA"/>
    <property type="match status" value="1"/>
</dbReference>
<dbReference type="Pfam" id="PF01476">
    <property type="entry name" value="LysM"/>
    <property type="match status" value="1"/>
</dbReference>
<dbReference type="Proteomes" id="UP000265715">
    <property type="component" value="Unassembled WGS sequence"/>
</dbReference>
<dbReference type="HAMAP" id="MF_02071">
    <property type="entry name" value="RlpA"/>
    <property type="match status" value="1"/>
</dbReference>
<comment type="function">
    <text evidence="3">Lytic transglycosylase with a strong preference for naked glycan strands that lack stem peptides.</text>
</comment>
<dbReference type="InterPro" id="IPR018392">
    <property type="entry name" value="LysM"/>
</dbReference>
<dbReference type="Pfam" id="PF03330">
    <property type="entry name" value="DPBB_1"/>
    <property type="match status" value="1"/>
</dbReference>
<dbReference type="InterPro" id="IPR009009">
    <property type="entry name" value="RlpA-like_DPBB"/>
</dbReference>
<evidence type="ECO:0000313" key="7">
    <source>
        <dbReference type="Proteomes" id="UP000265715"/>
    </source>
</evidence>
<dbReference type="InterPro" id="IPR034718">
    <property type="entry name" value="RlpA"/>
</dbReference>
<comment type="caution">
    <text evidence="6">The sequence shown here is derived from an EMBL/GenBank/DDBJ whole genome shotgun (WGS) entry which is preliminary data.</text>
</comment>
<dbReference type="Gene3D" id="2.40.40.10">
    <property type="entry name" value="RlpA-like domain"/>
    <property type="match status" value="1"/>
</dbReference>
<keyword evidence="1 3" id="KW-0456">Lyase</keyword>
<sequence length="172" mass="18815">MKRGWLVGLAVCLSLALAQGYRVQKGDTLYSIARRYGTTVEALKALNGLSGDVIRVGQVLQVSGTPAARPAAANRDWRFYQQGRAAWYGPGFQGRRTASGERFDTYGFTAAHRTLPFGTQVRVTNLRNGRSVIVRINDRGPYTRGYVIDLSYAAARAIGMSGSATVRIEVLR</sequence>
<dbReference type="InterPro" id="IPR012997">
    <property type="entry name" value="RplA"/>
</dbReference>